<dbReference type="Proteomes" id="UP001316803">
    <property type="component" value="Unassembled WGS sequence"/>
</dbReference>
<dbReference type="Pfam" id="PF00067">
    <property type="entry name" value="p450"/>
    <property type="match status" value="1"/>
</dbReference>
<name>A0AAN8IJA2_9EURO</name>
<dbReference type="SUPFAM" id="SSF48264">
    <property type="entry name" value="Cytochrome P450"/>
    <property type="match status" value="1"/>
</dbReference>
<feature type="chain" id="PRO_5042955247" description="Cytochrome P450" evidence="2">
    <location>
        <begin position="22"/>
        <end position="503"/>
    </location>
</feature>
<dbReference type="InterPro" id="IPR002401">
    <property type="entry name" value="Cyt_P450_E_grp-I"/>
</dbReference>
<dbReference type="PANTHER" id="PTHR24305">
    <property type="entry name" value="CYTOCHROME P450"/>
    <property type="match status" value="1"/>
</dbReference>
<evidence type="ECO:0008006" key="5">
    <source>
        <dbReference type="Google" id="ProtNLM"/>
    </source>
</evidence>
<sequence>MPNSLLLAIPFLLFCLCLVVASVHSYWRLRHFKGPKLAAWTDLWYVKLSQSGKAHLLLGELVDKYGNMCRIGTNTLLTDDEDFIRKMNAVRSEYSKSEWYNALKMDGNHHNILSETDHAGHIDLRNKLVNGYAGTNNPNFESDVDVVLWDVINLINDKYISQGPDLKPLDFSAVMQYFTLDVVTSLSLGKAFGYVRQDKDIYNYIQTMWENFPVMNFMLAYPPVVRFLNLPAIQKNLVPSVKDRTGLGKIKGVAFDTVKQRFAEKQSGKEGKIDMMDSFIKNGLSESQIADNTLAQLLAGSDTTVAVLRATFVHIVSNPHVYHHLQAECDEVARTIPMDEIIPYQRATSMPYLDACVKESLRYHPAATGLLPRVVPKGGDYYNGKYLPPGTVIGLAQWNMTRKNKVYGEDCEVFRPERWLEASPEKLARMEKSHELLFMTGRHRCLGERIARTELYKMTFEVLRRFELASMNPLRPIDQSVNYGIWMQRGMWMRVERRDGGGK</sequence>
<keyword evidence="1" id="KW-0349">Heme</keyword>
<dbReference type="PRINTS" id="PR00385">
    <property type="entry name" value="P450"/>
</dbReference>
<evidence type="ECO:0000313" key="3">
    <source>
        <dbReference type="EMBL" id="KAK5949957.1"/>
    </source>
</evidence>
<evidence type="ECO:0000256" key="1">
    <source>
        <dbReference type="PIRSR" id="PIRSR602401-1"/>
    </source>
</evidence>
<dbReference type="PANTHER" id="PTHR24305:SF168">
    <property type="entry name" value="P450, PUTATIVE (EUROFUNG)-RELATED"/>
    <property type="match status" value="1"/>
</dbReference>
<dbReference type="GO" id="GO:0004497">
    <property type="term" value="F:monooxygenase activity"/>
    <property type="evidence" value="ECO:0007669"/>
    <property type="project" value="InterPro"/>
</dbReference>
<dbReference type="InterPro" id="IPR050121">
    <property type="entry name" value="Cytochrome_P450_monoxygenase"/>
</dbReference>
<organism evidence="3 4">
    <name type="scientific">Knufia fluminis</name>
    <dbReference type="NCBI Taxonomy" id="191047"/>
    <lineage>
        <taxon>Eukaryota</taxon>
        <taxon>Fungi</taxon>
        <taxon>Dikarya</taxon>
        <taxon>Ascomycota</taxon>
        <taxon>Pezizomycotina</taxon>
        <taxon>Eurotiomycetes</taxon>
        <taxon>Chaetothyriomycetidae</taxon>
        <taxon>Chaetothyriales</taxon>
        <taxon>Trichomeriaceae</taxon>
        <taxon>Knufia</taxon>
    </lineage>
</organism>
<proteinExistence type="predicted"/>
<reference evidence="3 4" key="1">
    <citation type="submission" date="2022-12" db="EMBL/GenBank/DDBJ databases">
        <title>Genomic features and morphological characterization of a novel Knufia sp. strain isolated from spacecraft assembly facility.</title>
        <authorList>
            <person name="Teixeira M."/>
            <person name="Chander A.M."/>
            <person name="Stajich J.E."/>
            <person name="Venkateswaran K."/>
        </authorList>
    </citation>
    <scope>NUCLEOTIDE SEQUENCE [LARGE SCALE GENOMIC DNA]</scope>
    <source>
        <strain evidence="3 4">FJI-L2-BK-P2</strain>
    </source>
</reference>
<dbReference type="PRINTS" id="PR00463">
    <property type="entry name" value="EP450I"/>
</dbReference>
<dbReference type="Gene3D" id="1.10.630.10">
    <property type="entry name" value="Cytochrome P450"/>
    <property type="match status" value="1"/>
</dbReference>
<dbReference type="GO" id="GO:0016705">
    <property type="term" value="F:oxidoreductase activity, acting on paired donors, with incorporation or reduction of molecular oxygen"/>
    <property type="evidence" value="ECO:0007669"/>
    <property type="project" value="InterPro"/>
</dbReference>
<comment type="cofactor">
    <cofactor evidence="1">
        <name>heme</name>
        <dbReference type="ChEBI" id="CHEBI:30413"/>
    </cofactor>
</comment>
<comment type="caution">
    <text evidence="3">The sequence shown here is derived from an EMBL/GenBank/DDBJ whole genome shotgun (WGS) entry which is preliminary data.</text>
</comment>
<feature type="binding site" description="axial binding residue" evidence="1">
    <location>
        <position position="445"/>
    </location>
    <ligand>
        <name>heme</name>
        <dbReference type="ChEBI" id="CHEBI:30413"/>
    </ligand>
    <ligandPart>
        <name>Fe</name>
        <dbReference type="ChEBI" id="CHEBI:18248"/>
    </ligandPart>
</feature>
<keyword evidence="1" id="KW-0479">Metal-binding</keyword>
<dbReference type="EMBL" id="JAKLMC020000030">
    <property type="protein sequence ID" value="KAK5949957.1"/>
    <property type="molecule type" value="Genomic_DNA"/>
</dbReference>
<keyword evidence="1" id="KW-0408">Iron</keyword>
<protein>
    <recommendedName>
        <fullName evidence="5">Cytochrome P450</fullName>
    </recommendedName>
</protein>
<dbReference type="CDD" id="cd11060">
    <property type="entry name" value="CYP57A1-like"/>
    <property type="match status" value="1"/>
</dbReference>
<dbReference type="InterPro" id="IPR001128">
    <property type="entry name" value="Cyt_P450"/>
</dbReference>
<dbReference type="AlphaFoldDB" id="A0AAN8IJA2"/>
<evidence type="ECO:0000313" key="4">
    <source>
        <dbReference type="Proteomes" id="UP001316803"/>
    </source>
</evidence>
<accession>A0AAN8IJA2</accession>
<dbReference type="InterPro" id="IPR036396">
    <property type="entry name" value="Cyt_P450_sf"/>
</dbReference>
<dbReference type="GO" id="GO:0005506">
    <property type="term" value="F:iron ion binding"/>
    <property type="evidence" value="ECO:0007669"/>
    <property type="project" value="InterPro"/>
</dbReference>
<keyword evidence="4" id="KW-1185">Reference proteome</keyword>
<feature type="signal peptide" evidence="2">
    <location>
        <begin position="1"/>
        <end position="21"/>
    </location>
</feature>
<gene>
    <name evidence="3" type="ORF">OHC33_008918</name>
</gene>
<keyword evidence="2" id="KW-0732">Signal</keyword>
<dbReference type="GO" id="GO:0020037">
    <property type="term" value="F:heme binding"/>
    <property type="evidence" value="ECO:0007669"/>
    <property type="project" value="InterPro"/>
</dbReference>
<evidence type="ECO:0000256" key="2">
    <source>
        <dbReference type="SAM" id="SignalP"/>
    </source>
</evidence>